<feature type="compositionally biased region" description="Pro residues" evidence="1">
    <location>
        <begin position="433"/>
        <end position="443"/>
    </location>
</feature>
<feature type="compositionally biased region" description="Basic and acidic residues" evidence="1">
    <location>
        <begin position="619"/>
        <end position="631"/>
    </location>
</feature>
<feature type="compositionally biased region" description="Polar residues" evidence="1">
    <location>
        <begin position="757"/>
        <end position="768"/>
    </location>
</feature>
<evidence type="ECO:0000313" key="2">
    <source>
        <dbReference type="EMBL" id="KAF9140965.1"/>
    </source>
</evidence>
<dbReference type="OrthoDB" id="2433716at2759"/>
<dbReference type="AlphaFoldDB" id="A0A9P5V6X5"/>
<feature type="compositionally biased region" description="Acidic residues" evidence="1">
    <location>
        <begin position="218"/>
        <end position="234"/>
    </location>
</feature>
<feature type="compositionally biased region" description="Polar residues" evidence="1">
    <location>
        <begin position="181"/>
        <end position="191"/>
    </location>
</feature>
<evidence type="ECO:0000313" key="3">
    <source>
        <dbReference type="Proteomes" id="UP000748756"/>
    </source>
</evidence>
<dbReference type="EMBL" id="JAAAUQ010001262">
    <property type="protein sequence ID" value="KAF9140965.1"/>
    <property type="molecule type" value="Genomic_DNA"/>
</dbReference>
<feature type="compositionally biased region" description="Acidic residues" evidence="1">
    <location>
        <begin position="603"/>
        <end position="618"/>
    </location>
</feature>
<feature type="compositionally biased region" description="Basic and acidic residues" evidence="1">
    <location>
        <begin position="509"/>
        <end position="522"/>
    </location>
</feature>
<feature type="compositionally biased region" description="Acidic residues" evidence="1">
    <location>
        <begin position="551"/>
        <end position="560"/>
    </location>
</feature>
<feature type="region of interest" description="Disordered" evidence="1">
    <location>
        <begin position="164"/>
        <end position="276"/>
    </location>
</feature>
<name>A0A9P5V6X5_9FUNG</name>
<sequence length="793" mass="85536">MPVYRIEVNCTVTLNGGGTAHEKYLAILDGDTPMRDLAKHFTERFNVNYRKRYGLCLIEEVLDGSGGWLELVGLVRECLRSNQELLVKGRQLSKKAIEQAAFSWFFSPPAITAPLITQELTTAMRTTFAQALAPALIPSLIPALVPALAPTLAPALIQSVAALRGPSPSPPQPRSHRLIASSHNKSNMLQDTESESETTTMNEDIGHVSEENSSESSSESDEDMDRDSSSESEDERPKAVVEEKEIQEESSSEKSSLGVDNNEDDDEDEDKKETVAQIVKKDVQVKGIEPKNDVAEIMKNNDNALVDMFKDDVHMVSDSDSSSDEDDAKSPVVVPQVVSQAAVTQVEPQVKETKDTAITISKPLVPAHSAPSLALPKSPKPDQVKTATSPTKVVETKPIISSGLDSLLLAQSPASSSASSSPASSRSSSPTPARSPAPSPAPIPHQESVSNFAAPAVVANTSPLPKKVPLSDASSSSPYRAFTAPVPVTSPAMSRTTSTSSSSSTLKRPAADQSRRIVSPERPKKKQAGFAIAVPQDPFRAPSPEVKSEYNSDEESDEDDIRSSQDFLFSALSRPPRTPSPVEEDEEEGMPVYIPLNLVVKQEEEEEEEEEENQSDDEEVRRDVISIKVDDQQEDDGDDSEKEVDEPLTSEATSQKPMSIISSSEPTSSQVSVVDVKEEPLSQNPSSELAQYQEAEEQANNTTVTASVLPKLSTTPRTAYSEEEEDEEEDKRLSPVISPPGALLEYLKSSKLPPTSPKEQQPNLSTTPKHPLLAPASPAPAPVPVPVPAPSAP</sequence>
<feature type="compositionally biased region" description="Acidic residues" evidence="1">
    <location>
        <begin position="632"/>
        <end position="648"/>
    </location>
</feature>
<feature type="region of interest" description="Disordered" evidence="1">
    <location>
        <begin position="410"/>
        <end position="793"/>
    </location>
</feature>
<dbReference type="Proteomes" id="UP000748756">
    <property type="component" value="Unassembled WGS sequence"/>
</dbReference>
<proteinExistence type="predicted"/>
<reference evidence="2" key="1">
    <citation type="journal article" date="2020" name="Fungal Divers.">
        <title>Resolving the Mortierellaceae phylogeny through synthesis of multi-gene phylogenetics and phylogenomics.</title>
        <authorList>
            <person name="Vandepol N."/>
            <person name="Liber J."/>
            <person name="Desiro A."/>
            <person name="Na H."/>
            <person name="Kennedy M."/>
            <person name="Barry K."/>
            <person name="Grigoriev I.V."/>
            <person name="Miller A.N."/>
            <person name="O'Donnell K."/>
            <person name="Stajich J.E."/>
            <person name="Bonito G."/>
        </authorList>
    </citation>
    <scope>NUCLEOTIDE SEQUENCE</scope>
    <source>
        <strain evidence="2">NRRL 6426</strain>
    </source>
</reference>
<feature type="compositionally biased region" description="Basic and acidic residues" evidence="1">
    <location>
        <begin position="235"/>
        <end position="244"/>
    </location>
</feature>
<organism evidence="2 3">
    <name type="scientific">Linnemannia schmuckeri</name>
    <dbReference type="NCBI Taxonomy" id="64567"/>
    <lineage>
        <taxon>Eukaryota</taxon>
        <taxon>Fungi</taxon>
        <taxon>Fungi incertae sedis</taxon>
        <taxon>Mucoromycota</taxon>
        <taxon>Mortierellomycotina</taxon>
        <taxon>Mortierellomycetes</taxon>
        <taxon>Mortierellales</taxon>
        <taxon>Mortierellaceae</taxon>
        <taxon>Linnemannia</taxon>
    </lineage>
</organism>
<feature type="non-terminal residue" evidence="2">
    <location>
        <position position="1"/>
    </location>
</feature>
<feature type="compositionally biased region" description="Polar residues" evidence="1">
    <location>
        <begin position="700"/>
        <end position="718"/>
    </location>
</feature>
<evidence type="ECO:0000256" key="1">
    <source>
        <dbReference type="SAM" id="MobiDB-lite"/>
    </source>
</evidence>
<feature type="compositionally biased region" description="Pro residues" evidence="1">
    <location>
        <begin position="777"/>
        <end position="793"/>
    </location>
</feature>
<feature type="compositionally biased region" description="Low complexity" evidence="1">
    <location>
        <begin position="659"/>
        <end position="674"/>
    </location>
</feature>
<feature type="region of interest" description="Disordered" evidence="1">
    <location>
        <begin position="345"/>
        <end position="397"/>
    </location>
</feature>
<feature type="compositionally biased region" description="Acidic residues" evidence="1">
    <location>
        <begin position="261"/>
        <end position="270"/>
    </location>
</feature>
<accession>A0A9P5V6X5</accession>
<feature type="compositionally biased region" description="Low complexity" evidence="1">
    <location>
        <begin position="489"/>
        <end position="505"/>
    </location>
</feature>
<comment type="caution">
    <text evidence="2">The sequence shown here is derived from an EMBL/GenBank/DDBJ whole genome shotgun (WGS) entry which is preliminary data.</text>
</comment>
<keyword evidence="3" id="KW-1185">Reference proteome</keyword>
<protein>
    <submittedName>
        <fullName evidence="2">Uncharacterized protein</fullName>
    </submittedName>
</protein>
<gene>
    <name evidence="2" type="ORF">BG015_001456</name>
</gene>
<feature type="compositionally biased region" description="Low complexity" evidence="1">
    <location>
        <begin position="412"/>
        <end position="432"/>
    </location>
</feature>